<keyword evidence="2" id="KW-0547">Nucleotide-binding</keyword>
<dbReference type="PANTHER" id="PTHR13710">
    <property type="entry name" value="DNA HELICASE RECQ FAMILY MEMBER"/>
    <property type="match status" value="1"/>
</dbReference>
<feature type="region of interest" description="Disordered" evidence="6">
    <location>
        <begin position="421"/>
        <end position="485"/>
    </location>
</feature>
<evidence type="ECO:0000256" key="2">
    <source>
        <dbReference type="ARBA" id="ARBA00022741"/>
    </source>
</evidence>
<dbReference type="GO" id="GO:0009378">
    <property type="term" value="F:four-way junction helicase activity"/>
    <property type="evidence" value="ECO:0007669"/>
    <property type="project" value="TreeGrafter"/>
</dbReference>
<dbReference type="EC" id="5.6.2.4" evidence="5"/>
<comment type="caution">
    <text evidence="9">The sequence shown here is derived from an EMBL/GenBank/DDBJ whole genome shotgun (WGS) entry which is preliminary data.</text>
</comment>
<dbReference type="Gene3D" id="3.40.50.300">
    <property type="entry name" value="P-loop containing nucleotide triphosphate hydrolases"/>
    <property type="match status" value="2"/>
</dbReference>
<dbReference type="PROSITE" id="PS51192">
    <property type="entry name" value="HELICASE_ATP_BIND_1"/>
    <property type="match status" value="1"/>
</dbReference>
<reference evidence="9 10" key="1">
    <citation type="submission" date="2019-01" db="EMBL/GenBank/DDBJ databases">
        <title>Genome sequencing of the rare red list fungi Fomitopsis rosea.</title>
        <authorList>
            <person name="Buettner E."/>
            <person name="Kellner H."/>
        </authorList>
    </citation>
    <scope>NUCLEOTIDE SEQUENCE [LARGE SCALE GENOMIC DNA]</scope>
    <source>
        <strain evidence="9 10">DSM 105464</strain>
    </source>
</reference>
<feature type="compositionally biased region" description="Low complexity" evidence="6">
    <location>
        <begin position="709"/>
        <end position="729"/>
    </location>
</feature>
<dbReference type="STRING" id="34475.A0A4Y9YD65"/>
<proteinExistence type="inferred from homology"/>
<dbReference type="GO" id="GO:0000724">
    <property type="term" value="P:double-strand break repair via homologous recombination"/>
    <property type="evidence" value="ECO:0007669"/>
    <property type="project" value="TreeGrafter"/>
</dbReference>
<evidence type="ECO:0000256" key="5">
    <source>
        <dbReference type="ARBA" id="ARBA00034808"/>
    </source>
</evidence>
<feature type="compositionally biased region" description="Polar residues" evidence="6">
    <location>
        <begin position="651"/>
        <end position="664"/>
    </location>
</feature>
<dbReference type="GO" id="GO:0005694">
    <property type="term" value="C:chromosome"/>
    <property type="evidence" value="ECO:0007669"/>
    <property type="project" value="TreeGrafter"/>
</dbReference>
<dbReference type="SMART" id="SM00490">
    <property type="entry name" value="HELICc"/>
    <property type="match status" value="1"/>
</dbReference>
<dbReference type="InterPro" id="IPR011545">
    <property type="entry name" value="DEAD/DEAH_box_helicase_dom"/>
</dbReference>
<feature type="compositionally biased region" description="Basic residues" evidence="6">
    <location>
        <begin position="435"/>
        <end position="464"/>
    </location>
</feature>
<evidence type="ECO:0000256" key="6">
    <source>
        <dbReference type="SAM" id="MobiDB-lite"/>
    </source>
</evidence>
<feature type="compositionally biased region" description="Basic residues" evidence="6">
    <location>
        <begin position="1"/>
        <end position="27"/>
    </location>
</feature>
<dbReference type="SMART" id="SM00487">
    <property type="entry name" value="DEXDc"/>
    <property type="match status" value="1"/>
</dbReference>
<evidence type="ECO:0000259" key="8">
    <source>
        <dbReference type="PROSITE" id="PS51194"/>
    </source>
</evidence>
<evidence type="ECO:0000256" key="4">
    <source>
        <dbReference type="ARBA" id="ARBA00034617"/>
    </source>
</evidence>
<feature type="domain" description="Helicase C-terminal" evidence="8">
    <location>
        <begin position="265"/>
        <end position="443"/>
    </location>
</feature>
<dbReference type="GO" id="GO:0005524">
    <property type="term" value="F:ATP binding"/>
    <property type="evidence" value="ECO:0007669"/>
    <property type="project" value="UniProtKB-KW"/>
</dbReference>
<dbReference type="GO" id="GO:0005634">
    <property type="term" value="C:nucleus"/>
    <property type="evidence" value="ECO:0007669"/>
    <property type="project" value="TreeGrafter"/>
</dbReference>
<evidence type="ECO:0000313" key="9">
    <source>
        <dbReference type="EMBL" id="TFY60476.1"/>
    </source>
</evidence>
<dbReference type="Pfam" id="PF00270">
    <property type="entry name" value="DEAD"/>
    <property type="match status" value="1"/>
</dbReference>
<sequence>MARRPGKFAYKLRRTGSKPRPPPRHRKLAPEEVKELAQIMQERFRWESEPRFFQLEGVKAQIEGVDTVIQAPTGSGKTAIAAGPHLWRGNEGKTTIMVCPLLALEEEMVETFKTEFGLTAVAVNGQNTLTKNKQIMEEIVRGQYRIVLISPEMLQSRAFKNRVLRNNKFTRRVLSVFVDEAHCLSHWGADFRKHYASLGSVRAFLAPGTPIIAVTATLTARVRRDLHNKLHFPKTGGRFINVGNDRPNVSIVVRACEHPQNTLADLDFVLPETIESASDIPKTYLYVDNIKTGNDIIDHLGSILRQRNPALYELGVIRPFNATMSADYRTHAMAAFRNNSEYAGGQVTADNVKIGPVRILVCTDAAGMGCNVPDVDRVVQWKLPATLSNFIQRAGRAARARNRTGIAILLVERSAYSINLQTRPAEQDEPEPKTSKGKQRARKSRGPPKSTRQKTPKNYAKRHGIDRGSSAGPSHDTVLDPADNPIVDHEAADEGLLAFVQSTQCRRKIWQEMYESPLSEAATASAIVPCCDICDSSLLNRARPPLREKGPKASRPKVGLPDPNAQTALESWREQKLDNDHPHAVFGATAILSDSLIERLTSSGPKTRPALATMLKTWLWRDRYEGQLTDLLLSLQIQSIPKPKAGHSIGGDTSTTTGQAQSAGSRKHTTDATDDQHPPKRARRSVNNGSSQPSSLPANAPQAIPYPVPASLRAPAPPSSSSQHSRLSVPPQPYPVMHQLPSPHASMLPSPYAPMSPLPYASALPSPYTSGASPSPYASMMWVYELRPVCY</sequence>
<dbReference type="InterPro" id="IPR027417">
    <property type="entry name" value="P-loop_NTPase"/>
</dbReference>
<dbReference type="Proteomes" id="UP000298390">
    <property type="component" value="Unassembled WGS sequence"/>
</dbReference>
<dbReference type="PANTHER" id="PTHR13710:SF120">
    <property type="entry name" value="BIFUNCTIONAL 3'-5' EXONUCLEASE_ATP-DEPENDENT HELICASE WRN"/>
    <property type="match status" value="1"/>
</dbReference>
<gene>
    <name evidence="9" type="ORF">EVJ58_g5124</name>
</gene>
<feature type="compositionally biased region" description="Polar residues" evidence="6">
    <location>
        <begin position="685"/>
        <end position="697"/>
    </location>
</feature>
<accession>A0A4Y9YD65</accession>
<feature type="region of interest" description="Disordered" evidence="6">
    <location>
        <begin position="1"/>
        <end position="28"/>
    </location>
</feature>
<evidence type="ECO:0000256" key="1">
    <source>
        <dbReference type="ARBA" id="ARBA00005446"/>
    </source>
</evidence>
<evidence type="ECO:0000259" key="7">
    <source>
        <dbReference type="PROSITE" id="PS51192"/>
    </source>
</evidence>
<keyword evidence="3" id="KW-0067">ATP-binding</keyword>
<feature type="region of interest" description="Disordered" evidence="6">
    <location>
        <begin position="542"/>
        <end position="564"/>
    </location>
</feature>
<feature type="domain" description="Helicase ATP-binding" evidence="7">
    <location>
        <begin position="58"/>
        <end position="236"/>
    </location>
</feature>
<dbReference type="EMBL" id="SEKV01000252">
    <property type="protein sequence ID" value="TFY60476.1"/>
    <property type="molecule type" value="Genomic_DNA"/>
</dbReference>
<evidence type="ECO:0000313" key="10">
    <source>
        <dbReference type="Proteomes" id="UP000298390"/>
    </source>
</evidence>
<name>A0A4Y9YD65_9APHY</name>
<protein>
    <recommendedName>
        <fullName evidence="5">DNA 3'-5' helicase</fullName>
        <ecNumber evidence="5">5.6.2.4</ecNumber>
    </recommendedName>
</protein>
<dbReference type="GO" id="GO:0005737">
    <property type="term" value="C:cytoplasm"/>
    <property type="evidence" value="ECO:0007669"/>
    <property type="project" value="TreeGrafter"/>
</dbReference>
<evidence type="ECO:0000256" key="3">
    <source>
        <dbReference type="ARBA" id="ARBA00022840"/>
    </source>
</evidence>
<dbReference type="GO" id="GO:0043138">
    <property type="term" value="F:3'-5' DNA helicase activity"/>
    <property type="evidence" value="ECO:0007669"/>
    <property type="project" value="UniProtKB-EC"/>
</dbReference>
<feature type="region of interest" description="Disordered" evidence="6">
    <location>
        <begin position="642"/>
        <end position="734"/>
    </location>
</feature>
<dbReference type="InterPro" id="IPR014001">
    <property type="entry name" value="Helicase_ATP-bd"/>
</dbReference>
<dbReference type="AlphaFoldDB" id="A0A4Y9YD65"/>
<organism evidence="9 10">
    <name type="scientific">Rhodofomes roseus</name>
    <dbReference type="NCBI Taxonomy" id="34475"/>
    <lineage>
        <taxon>Eukaryota</taxon>
        <taxon>Fungi</taxon>
        <taxon>Dikarya</taxon>
        <taxon>Basidiomycota</taxon>
        <taxon>Agaricomycotina</taxon>
        <taxon>Agaricomycetes</taxon>
        <taxon>Polyporales</taxon>
        <taxon>Rhodofomes</taxon>
    </lineage>
</organism>
<dbReference type="GO" id="GO:0003676">
    <property type="term" value="F:nucleic acid binding"/>
    <property type="evidence" value="ECO:0007669"/>
    <property type="project" value="InterPro"/>
</dbReference>
<dbReference type="InterPro" id="IPR001650">
    <property type="entry name" value="Helicase_C-like"/>
</dbReference>
<comment type="similarity">
    <text evidence="1">Belongs to the helicase family. RecQ subfamily.</text>
</comment>
<dbReference type="SUPFAM" id="SSF52540">
    <property type="entry name" value="P-loop containing nucleoside triphosphate hydrolases"/>
    <property type="match status" value="1"/>
</dbReference>
<dbReference type="Pfam" id="PF00271">
    <property type="entry name" value="Helicase_C"/>
    <property type="match status" value="1"/>
</dbReference>
<feature type="compositionally biased region" description="Basic and acidic residues" evidence="6">
    <location>
        <begin position="668"/>
        <end position="678"/>
    </location>
</feature>
<dbReference type="PROSITE" id="PS51194">
    <property type="entry name" value="HELICASE_CTER"/>
    <property type="match status" value="1"/>
</dbReference>
<dbReference type="CDD" id="cd17920">
    <property type="entry name" value="DEXHc_RecQ"/>
    <property type="match status" value="1"/>
</dbReference>
<comment type="catalytic activity">
    <reaction evidence="4">
        <text>Couples ATP hydrolysis with the unwinding of duplex DNA by translocating in the 3'-5' direction.</text>
        <dbReference type="EC" id="5.6.2.4"/>
    </reaction>
</comment>